<keyword evidence="1" id="KW-1133">Transmembrane helix</keyword>
<sequence length="68" mass="7261">MKGERGATIGTAVLIIAIVAAGMGGGLYLIFHYKSTEDEGIVVPEVDIEEGCSIPLWGRQGFKLPQTR</sequence>
<evidence type="ECO:0000313" key="2">
    <source>
        <dbReference type="EMBL" id="KXA90192.1"/>
    </source>
</evidence>
<reference evidence="2 3" key="1">
    <citation type="journal article" date="2016" name="Sci. Rep.">
        <title>Metabolic traits of an uncultured archaeal lineage -MSBL1- from brine pools of the Red Sea.</title>
        <authorList>
            <person name="Mwirichia R."/>
            <person name="Alam I."/>
            <person name="Rashid M."/>
            <person name="Vinu M."/>
            <person name="Ba-Alawi W."/>
            <person name="Anthony Kamau A."/>
            <person name="Kamanda Ngugi D."/>
            <person name="Goker M."/>
            <person name="Klenk H.P."/>
            <person name="Bajic V."/>
            <person name="Stingl U."/>
        </authorList>
    </citation>
    <scope>NUCLEOTIDE SEQUENCE [LARGE SCALE GENOMIC DNA]</scope>
    <source>
        <strain evidence="2">SCGC-AAA259B11</strain>
    </source>
</reference>
<evidence type="ECO:0000313" key="3">
    <source>
        <dbReference type="Proteomes" id="UP000070184"/>
    </source>
</evidence>
<comment type="caution">
    <text evidence="2">The sequence shown here is derived from an EMBL/GenBank/DDBJ whole genome shotgun (WGS) entry which is preliminary data.</text>
</comment>
<keyword evidence="1" id="KW-0472">Membrane</keyword>
<dbReference type="Proteomes" id="UP000070184">
    <property type="component" value="Unassembled WGS sequence"/>
</dbReference>
<protein>
    <submittedName>
        <fullName evidence="2">Uncharacterized protein</fullName>
    </submittedName>
</protein>
<dbReference type="EMBL" id="LHXK01000010">
    <property type="protein sequence ID" value="KXA90192.1"/>
    <property type="molecule type" value="Genomic_DNA"/>
</dbReference>
<keyword evidence="3" id="KW-1185">Reference proteome</keyword>
<keyword evidence="1" id="KW-0812">Transmembrane</keyword>
<dbReference type="AlphaFoldDB" id="A0A133U7L3"/>
<name>A0A133U7L3_9EURY</name>
<proteinExistence type="predicted"/>
<gene>
    <name evidence="2" type="ORF">AKJ61_01230</name>
</gene>
<organism evidence="2 3">
    <name type="scientific">candidate division MSBL1 archaeon SCGC-AAA259B11</name>
    <dbReference type="NCBI Taxonomy" id="1698260"/>
    <lineage>
        <taxon>Archaea</taxon>
        <taxon>Methanobacteriati</taxon>
        <taxon>Methanobacteriota</taxon>
        <taxon>candidate division MSBL1</taxon>
    </lineage>
</organism>
<accession>A0A133U7L3</accession>
<evidence type="ECO:0000256" key="1">
    <source>
        <dbReference type="SAM" id="Phobius"/>
    </source>
</evidence>
<feature type="transmembrane region" description="Helical" evidence="1">
    <location>
        <begin position="12"/>
        <end position="31"/>
    </location>
</feature>